<reference evidence="1 2" key="1">
    <citation type="submission" date="2022-09" db="EMBL/GenBank/DDBJ databases">
        <authorList>
            <person name="Palmer J.M."/>
        </authorList>
    </citation>
    <scope>NUCLEOTIDE SEQUENCE [LARGE SCALE GENOMIC DNA]</scope>
    <source>
        <strain evidence="1 2">DSM 7382</strain>
    </source>
</reference>
<accession>A0AAW0GG45</accession>
<organism evidence="1 2">
    <name type="scientific">Cerrena zonata</name>
    <dbReference type="NCBI Taxonomy" id="2478898"/>
    <lineage>
        <taxon>Eukaryota</taxon>
        <taxon>Fungi</taxon>
        <taxon>Dikarya</taxon>
        <taxon>Basidiomycota</taxon>
        <taxon>Agaricomycotina</taxon>
        <taxon>Agaricomycetes</taxon>
        <taxon>Polyporales</taxon>
        <taxon>Cerrenaceae</taxon>
        <taxon>Cerrena</taxon>
    </lineage>
</organism>
<dbReference type="EMBL" id="JASBNA010000004">
    <property type="protein sequence ID" value="KAK7692391.1"/>
    <property type="molecule type" value="Genomic_DNA"/>
</dbReference>
<evidence type="ECO:0000313" key="1">
    <source>
        <dbReference type="EMBL" id="KAK7692391.1"/>
    </source>
</evidence>
<keyword evidence="2" id="KW-1185">Reference proteome</keyword>
<sequence>MCELWMDSEAIGPIAIPSQYSLKLDTNQRLLLSSITSSDTMGEDIELLMLKIVLQYTQRFTEIHVMNYEVKGVVTHMRRVPEGGSPPSPDIFLEVGLPLTPRSHIQAILRLMRCPRMCDGNEDRLFERYIKVAIHLLFPEEDVYLVENSDDELKKLRLSNKQPLVLTAGMSNFTNRIRQRIAIIAEEVLIRLCSQIPKDNLPGKHWNHPIVYALHWDRYRLRIIAHFIINHDQDSPQCYQAVVAQHCITLPEWEAPELMPHREDDMPLDRWRIVASLLYIVKYIDNLKNLLKERSLDIIVPTNATVSSVTSSVLMDYTPTQSSYMAHLRMFWCAEQICIPQDWVISDDALYLGNGKTSVTRHMLPSLAKLLIYHIRESFKGLDTATIKTHSQSDDHIGPDFCHATYAPRQRFKPRPDAVDRHPSEQHLEKVYDILTLATTDFRDINLFLANTFSGFQGLSVDWLPRNTVSQPSDRRFMAVDFAVRHTVQNHDAQTLRVQAKENTVTESPITVLFGLRLRALMDHSIRFTTDEYDEIKRVVEPDLQRIWTRLRLHKETDEGLLDHAALFCTVLKYGHVFILAARLVPTGNDGKLIVDLQVVENGLPIAMTLGDTTDLLRRMRLCIALFTLKRHATQLGRRLHQSNSETEE</sequence>
<name>A0AAW0GG45_9APHY</name>
<comment type="caution">
    <text evidence="1">The sequence shown here is derived from an EMBL/GenBank/DDBJ whole genome shotgun (WGS) entry which is preliminary data.</text>
</comment>
<dbReference type="Proteomes" id="UP001385951">
    <property type="component" value="Unassembled WGS sequence"/>
</dbReference>
<gene>
    <name evidence="1" type="ORF">QCA50_004016</name>
</gene>
<dbReference type="AlphaFoldDB" id="A0AAW0GG45"/>
<evidence type="ECO:0000313" key="2">
    <source>
        <dbReference type="Proteomes" id="UP001385951"/>
    </source>
</evidence>
<proteinExistence type="predicted"/>
<protein>
    <submittedName>
        <fullName evidence="1">Uncharacterized protein</fullName>
    </submittedName>
</protein>